<dbReference type="Pfam" id="PF07774">
    <property type="entry name" value="EMC1_C"/>
    <property type="match status" value="1"/>
</dbReference>
<evidence type="ECO:0000256" key="2">
    <source>
        <dbReference type="ARBA" id="ARBA00007904"/>
    </source>
</evidence>
<dbReference type="OrthoDB" id="28092at2759"/>
<dbReference type="InterPro" id="IPR058545">
    <property type="entry name" value="Beta-prop_EMC1_1st"/>
</dbReference>
<evidence type="ECO:0000256" key="8">
    <source>
        <dbReference type="ARBA" id="ARBA00022989"/>
    </source>
</evidence>
<keyword evidence="5 11" id="KW-0812">Transmembrane</keyword>
<reference evidence="15 16" key="1">
    <citation type="submission" date="2018-11" db="EMBL/GenBank/DDBJ databases">
        <title>Genome sequence of Apiotrichum porosum DSM 27194.</title>
        <authorList>
            <person name="Aliyu H."/>
            <person name="Gorte O."/>
            <person name="Ochsenreither K."/>
        </authorList>
    </citation>
    <scope>NUCLEOTIDE SEQUENCE [LARGE SCALE GENOMIC DNA]</scope>
    <source>
        <strain evidence="15 16">DSM 27194</strain>
    </source>
</reference>
<dbReference type="GeneID" id="39585266"/>
<comment type="subunit">
    <text evidence="3">Component of the ER membrane protein complex (EMC).</text>
</comment>
<keyword evidence="16" id="KW-1185">Reference proteome</keyword>
<evidence type="ECO:0000256" key="10">
    <source>
        <dbReference type="ARBA" id="ARBA00023180"/>
    </source>
</evidence>
<evidence type="ECO:0000256" key="6">
    <source>
        <dbReference type="ARBA" id="ARBA00022729"/>
    </source>
</evidence>
<evidence type="ECO:0000256" key="7">
    <source>
        <dbReference type="ARBA" id="ARBA00022824"/>
    </source>
</evidence>
<keyword evidence="10" id="KW-0325">Glycoprotein</keyword>
<keyword evidence="6 12" id="KW-0732">Signal</keyword>
<proteinExistence type="inferred from homology"/>
<dbReference type="Pfam" id="PF25293">
    <property type="entry name" value="Beta-prop_EMC1_N"/>
    <property type="match status" value="1"/>
</dbReference>
<dbReference type="Gene3D" id="2.130.10.10">
    <property type="entry name" value="YVTN repeat-like/Quinoprotein amine dehydrogenase"/>
    <property type="match status" value="1"/>
</dbReference>
<dbReference type="GO" id="GO:0034975">
    <property type="term" value="P:protein folding in endoplasmic reticulum"/>
    <property type="evidence" value="ECO:0007669"/>
    <property type="project" value="TreeGrafter"/>
</dbReference>
<comment type="similarity">
    <text evidence="2">Belongs to the EMC1 family.</text>
</comment>
<evidence type="ECO:0000256" key="5">
    <source>
        <dbReference type="ARBA" id="ARBA00022692"/>
    </source>
</evidence>
<evidence type="ECO:0000313" key="16">
    <source>
        <dbReference type="Proteomes" id="UP000279236"/>
    </source>
</evidence>
<dbReference type="InterPro" id="IPR015943">
    <property type="entry name" value="WD40/YVTN_repeat-like_dom_sf"/>
</dbReference>
<dbReference type="InterPro" id="IPR011678">
    <property type="entry name" value="EMC1_C"/>
</dbReference>
<evidence type="ECO:0000256" key="11">
    <source>
        <dbReference type="SAM" id="Phobius"/>
    </source>
</evidence>
<keyword evidence="8 11" id="KW-1133">Transmembrane helix</keyword>
<evidence type="ECO:0000256" key="1">
    <source>
        <dbReference type="ARBA" id="ARBA00004115"/>
    </source>
</evidence>
<feature type="domain" description="ER membrane protein complex subunit 1 C-terminal" evidence="13">
    <location>
        <begin position="776"/>
        <end position="985"/>
    </location>
</feature>
<evidence type="ECO:0000313" key="15">
    <source>
        <dbReference type="EMBL" id="RSH88193.1"/>
    </source>
</evidence>
<evidence type="ECO:0000256" key="9">
    <source>
        <dbReference type="ARBA" id="ARBA00023136"/>
    </source>
</evidence>
<protein>
    <recommendedName>
        <fullName evidence="4">ER membrane protein complex subunit 1</fullName>
    </recommendedName>
</protein>
<dbReference type="PANTHER" id="PTHR21573">
    <property type="entry name" value="ER MEMBRANE PROTEIN COMPLEX SUBUNIT 1"/>
    <property type="match status" value="1"/>
</dbReference>
<dbReference type="STRING" id="105984.A0A427YAQ5"/>
<dbReference type="AlphaFoldDB" id="A0A427YAQ5"/>
<feature type="transmembrane region" description="Helical" evidence="11">
    <location>
        <begin position="956"/>
        <end position="976"/>
    </location>
</feature>
<dbReference type="GO" id="GO:0072546">
    <property type="term" value="C:EMC complex"/>
    <property type="evidence" value="ECO:0007669"/>
    <property type="project" value="InterPro"/>
</dbReference>
<comment type="caution">
    <text evidence="15">The sequence shown here is derived from an EMBL/GenBank/DDBJ whole genome shotgun (WGS) entry which is preliminary data.</text>
</comment>
<gene>
    <name evidence="15" type="ORF">EHS24_000723</name>
</gene>
<dbReference type="SUPFAM" id="SSF50998">
    <property type="entry name" value="Quinoprotein alcohol dehydrogenase-like"/>
    <property type="match status" value="1"/>
</dbReference>
<keyword evidence="7" id="KW-0256">Endoplasmic reticulum</keyword>
<evidence type="ECO:0000259" key="14">
    <source>
        <dbReference type="Pfam" id="PF25293"/>
    </source>
</evidence>
<dbReference type="InterPro" id="IPR026895">
    <property type="entry name" value="EMC1"/>
</dbReference>
<evidence type="ECO:0000256" key="12">
    <source>
        <dbReference type="SAM" id="SignalP"/>
    </source>
</evidence>
<name>A0A427YAQ5_9TREE</name>
<dbReference type="InterPro" id="IPR011047">
    <property type="entry name" value="Quinoprotein_ADH-like_sf"/>
</dbReference>
<keyword evidence="9 11" id="KW-0472">Membrane</keyword>
<dbReference type="PANTHER" id="PTHR21573:SF0">
    <property type="entry name" value="ER MEMBRANE PROTEIN COMPLEX SUBUNIT 1"/>
    <property type="match status" value="1"/>
</dbReference>
<sequence>MRSLLHSLLLAFLALASCCAALQANLAGVVDWHKQQVGQPLLVPTPPRVLANSTSLMAVTKKNVLARINSLTGATVWRQETSEDDPVVSYHVSNDGGVLLLSGPGGATARYFDLETGAMKWERTLAKASDAVADAPIYTGTDAIFSDDAVVILSCGRHVTKITTATGAHQWGWGFPVKGLATHLFSYLQIQNGQVVAMARTEEPNAAAAHLVLDLDRLLPFSDLSYVSSLSKHIESYLVKTDEGQMRAVWTEYSRVRVAELIEDGTAGETRDTLPGNGKRFEKLIDVGLRNEGYMLATYESGTVVVLKVGDKAEIVHELEGSRDTKDGAPVFSAAQLPGGWFIFARVYYSFAEQKMMVQSVFVRGDEVSTSTYPIDFDMANDGAVEHAAIASVDGHQPSLILFTSTSAIQYHASADVGVKWTREESLADVVDVRFVDLGEPETEEALDHMVDESFVGRVVRQAIEIKNLPAFVLRFVNRMLDSSAVVATPPLSPGRLHRDEFGLQKLLVAVTRGGKVFSLDSANGNIVWSRNLGFFSQTGPELEVTNVFATRELSETGNPQVAILAARTRDSQVATLGYHIDAFTGDVAGDKDPNFGIPLGKELFSGSPKTAFLTHYENCCTGNRVVAVVDAADQLYIFPPCKKVAKAVEAEADRLFYSVLDRALEGTTLRGYAPAVRNEDNTFSAAELWARPFPAQLVLAATPLTPSQTASFGRALGDKSVLYKYMNPHLIVVTSVSPLTARGHVYVVDSTTGTTIHEIEISNVVGENVQAAMVENWLVYAWQEGQNGEGVGGWRMGSVELFEDGNEKSAGRSTLESIPAIKAISQTFILQHPVRALTFSTSKFGVTSKDVVYLNDKGQVAVLPRRVLDPRRPTDKPTKADQDEGLVPYAPLLPHHPTAVLSHQYRLIGLEHIATAPALLESTSLLLAYGLDLFCTRAVQPSGTFDILGDGFNKLQLLVTLAVLGVGVAVARPAVAKKNLQFKWF</sequence>
<feature type="domain" description="EMC1 first beta-propeller" evidence="14">
    <location>
        <begin position="27"/>
        <end position="206"/>
    </location>
</feature>
<feature type="signal peptide" evidence="12">
    <location>
        <begin position="1"/>
        <end position="21"/>
    </location>
</feature>
<evidence type="ECO:0000256" key="3">
    <source>
        <dbReference type="ARBA" id="ARBA00011276"/>
    </source>
</evidence>
<dbReference type="Proteomes" id="UP000279236">
    <property type="component" value="Unassembled WGS sequence"/>
</dbReference>
<comment type="subcellular location">
    <subcellularLocation>
        <location evidence="1">Endoplasmic reticulum membrane</location>
        <topology evidence="1">Single-pass type I membrane protein</topology>
    </subcellularLocation>
</comment>
<feature type="chain" id="PRO_5019451294" description="ER membrane protein complex subunit 1" evidence="12">
    <location>
        <begin position="22"/>
        <end position="986"/>
    </location>
</feature>
<dbReference type="PROSITE" id="PS51257">
    <property type="entry name" value="PROKAR_LIPOPROTEIN"/>
    <property type="match status" value="1"/>
</dbReference>
<dbReference type="RefSeq" id="XP_028480401.1">
    <property type="nucleotide sequence ID" value="XM_028616544.1"/>
</dbReference>
<evidence type="ECO:0000259" key="13">
    <source>
        <dbReference type="Pfam" id="PF07774"/>
    </source>
</evidence>
<dbReference type="EMBL" id="RSCE01000001">
    <property type="protein sequence ID" value="RSH88193.1"/>
    <property type="molecule type" value="Genomic_DNA"/>
</dbReference>
<accession>A0A427YAQ5</accession>
<evidence type="ECO:0000256" key="4">
    <source>
        <dbReference type="ARBA" id="ARBA00020824"/>
    </source>
</evidence>
<organism evidence="15 16">
    <name type="scientific">Apiotrichum porosum</name>
    <dbReference type="NCBI Taxonomy" id="105984"/>
    <lineage>
        <taxon>Eukaryota</taxon>
        <taxon>Fungi</taxon>
        <taxon>Dikarya</taxon>
        <taxon>Basidiomycota</taxon>
        <taxon>Agaricomycotina</taxon>
        <taxon>Tremellomycetes</taxon>
        <taxon>Trichosporonales</taxon>
        <taxon>Trichosporonaceae</taxon>
        <taxon>Apiotrichum</taxon>
    </lineage>
</organism>